<dbReference type="SUPFAM" id="SSF54695">
    <property type="entry name" value="POZ domain"/>
    <property type="match status" value="1"/>
</dbReference>
<dbReference type="SMART" id="SM00875">
    <property type="entry name" value="BACK"/>
    <property type="match status" value="1"/>
</dbReference>
<evidence type="ECO:0000313" key="5">
    <source>
        <dbReference type="Proteomes" id="UP000008144"/>
    </source>
</evidence>
<dbReference type="GO" id="GO:0043161">
    <property type="term" value="P:proteasome-mediated ubiquitin-dependent protein catabolic process"/>
    <property type="evidence" value="ECO:0000318"/>
    <property type="project" value="GO_Central"/>
</dbReference>
<name>F7AMX9_CIOIN</name>
<reference evidence="5" key="1">
    <citation type="journal article" date="2002" name="Science">
        <title>The draft genome of Ciona intestinalis: insights into chordate and vertebrate origins.</title>
        <authorList>
            <person name="Dehal P."/>
            <person name="Satou Y."/>
            <person name="Campbell R.K."/>
            <person name="Chapman J."/>
            <person name="Degnan B."/>
            <person name="De Tomaso A."/>
            <person name="Davidson B."/>
            <person name="Di Gregorio A."/>
            <person name="Gelpke M."/>
            <person name="Goodstein D.M."/>
            <person name="Harafuji N."/>
            <person name="Hastings K.E."/>
            <person name="Ho I."/>
            <person name="Hotta K."/>
            <person name="Huang W."/>
            <person name="Kawashima T."/>
            <person name="Lemaire P."/>
            <person name="Martinez D."/>
            <person name="Meinertzhagen I.A."/>
            <person name="Necula S."/>
            <person name="Nonaka M."/>
            <person name="Putnam N."/>
            <person name="Rash S."/>
            <person name="Saiga H."/>
            <person name="Satake M."/>
            <person name="Terry A."/>
            <person name="Yamada L."/>
            <person name="Wang H.G."/>
            <person name="Awazu S."/>
            <person name="Azumi K."/>
            <person name="Boore J."/>
            <person name="Branno M."/>
            <person name="Chin-Bow S."/>
            <person name="DeSantis R."/>
            <person name="Doyle S."/>
            <person name="Francino P."/>
            <person name="Keys D.N."/>
            <person name="Haga S."/>
            <person name="Hayashi H."/>
            <person name="Hino K."/>
            <person name="Imai K.S."/>
            <person name="Inaba K."/>
            <person name="Kano S."/>
            <person name="Kobayashi K."/>
            <person name="Kobayashi M."/>
            <person name="Lee B.I."/>
            <person name="Makabe K.W."/>
            <person name="Manohar C."/>
            <person name="Matassi G."/>
            <person name="Medina M."/>
            <person name="Mochizuki Y."/>
            <person name="Mount S."/>
            <person name="Morishita T."/>
            <person name="Miura S."/>
            <person name="Nakayama A."/>
            <person name="Nishizaka S."/>
            <person name="Nomoto H."/>
            <person name="Ohta F."/>
            <person name="Oishi K."/>
            <person name="Rigoutsos I."/>
            <person name="Sano M."/>
            <person name="Sasaki A."/>
            <person name="Sasakura Y."/>
            <person name="Shoguchi E."/>
            <person name="Shin-i T."/>
            <person name="Spagnuolo A."/>
            <person name="Stainier D."/>
            <person name="Suzuki M.M."/>
            <person name="Tassy O."/>
            <person name="Takatori N."/>
            <person name="Tokuoka M."/>
            <person name="Yagi K."/>
            <person name="Yoshizaki F."/>
            <person name="Wada S."/>
            <person name="Zhang C."/>
            <person name="Hyatt P.D."/>
            <person name="Larimer F."/>
            <person name="Detter C."/>
            <person name="Doggett N."/>
            <person name="Glavina T."/>
            <person name="Hawkins T."/>
            <person name="Richardson P."/>
            <person name="Lucas S."/>
            <person name="Kohara Y."/>
            <person name="Levine M."/>
            <person name="Satoh N."/>
            <person name="Rokhsar D.S."/>
        </authorList>
    </citation>
    <scope>NUCLEOTIDE SEQUENCE [LARGE SCALE GENOMIC DNA]</scope>
</reference>
<dbReference type="GO" id="GO:0005737">
    <property type="term" value="C:cytoplasm"/>
    <property type="evidence" value="ECO:0000318"/>
    <property type="project" value="GO_Central"/>
</dbReference>
<feature type="domain" description="BTB" evidence="3">
    <location>
        <begin position="1"/>
        <end position="46"/>
    </location>
</feature>
<dbReference type="Pfam" id="PF07707">
    <property type="entry name" value="BACK"/>
    <property type="match status" value="1"/>
</dbReference>
<keyword evidence="1" id="KW-0880">Kelch repeat</keyword>
<dbReference type="Gene3D" id="1.25.40.420">
    <property type="match status" value="1"/>
</dbReference>
<dbReference type="Gene3D" id="3.30.710.10">
    <property type="entry name" value="Potassium Channel Kv1.1, Chain A"/>
    <property type="match status" value="1"/>
</dbReference>
<dbReference type="PANTHER" id="PTHR24412">
    <property type="entry name" value="KELCH PROTEIN"/>
    <property type="match status" value="1"/>
</dbReference>
<accession>F7AMX9</accession>
<evidence type="ECO:0000256" key="2">
    <source>
        <dbReference type="ARBA" id="ARBA00022737"/>
    </source>
</evidence>
<dbReference type="PANTHER" id="PTHR24412:SF172">
    <property type="entry name" value="KELCH-LIKE PROTEIN 10"/>
    <property type="match status" value="1"/>
</dbReference>
<dbReference type="PROSITE" id="PS50097">
    <property type="entry name" value="BTB"/>
    <property type="match status" value="1"/>
</dbReference>
<reference evidence="4" key="2">
    <citation type="submission" date="2025-08" db="UniProtKB">
        <authorList>
            <consortium name="Ensembl"/>
        </authorList>
    </citation>
    <scope>IDENTIFICATION</scope>
</reference>
<dbReference type="STRING" id="7719.ENSCINP00000022695"/>
<dbReference type="GO" id="GO:0031463">
    <property type="term" value="C:Cul3-RING ubiquitin ligase complex"/>
    <property type="evidence" value="ECO:0000318"/>
    <property type="project" value="GO_Central"/>
</dbReference>
<dbReference type="InterPro" id="IPR011705">
    <property type="entry name" value="BACK"/>
</dbReference>
<dbReference type="HOGENOM" id="CLU_1063650_0_0_1"/>
<dbReference type="Proteomes" id="UP000008144">
    <property type="component" value="Unassembled WGS sequence"/>
</dbReference>
<dbReference type="InParanoid" id="F7AMX9"/>
<proteinExistence type="predicted"/>
<dbReference type="CDD" id="cd18186">
    <property type="entry name" value="BTB_POZ_ZBTB_KLHL-like"/>
    <property type="match status" value="1"/>
</dbReference>
<dbReference type="GO" id="GO:1990756">
    <property type="term" value="F:ubiquitin-like ligase-substrate adaptor activity"/>
    <property type="evidence" value="ECO:0000318"/>
    <property type="project" value="GO_Central"/>
</dbReference>
<dbReference type="GeneTree" id="ENSGT00940000171221"/>
<dbReference type="Ensembl" id="ENSCINT00000022941.2">
    <property type="protein sequence ID" value="ENSCINP00000022695.2"/>
    <property type="gene ID" value="ENSCING00000012047.2"/>
</dbReference>
<reference evidence="4" key="3">
    <citation type="submission" date="2025-09" db="UniProtKB">
        <authorList>
            <consortium name="Ensembl"/>
        </authorList>
    </citation>
    <scope>IDENTIFICATION</scope>
</reference>
<evidence type="ECO:0000313" key="4">
    <source>
        <dbReference type="Ensembl" id="ENSCINP00000022695.2"/>
    </source>
</evidence>
<dbReference type="Pfam" id="PF00651">
    <property type="entry name" value="BTB"/>
    <property type="match status" value="1"/>
</dbReference>
<dbReference type="AlphaFoldDB" id="F7AMX9"/>
<protein>
    <recommendedName>
        <fullName evidence="3">BTB domain-containing protein</fullName>
    </recommendedName>
</protein>
<dbReference type="InterPro" id="IPR011333">
    <property type="entry name" value="SKP1/BTB/POZ_sf"/>
</dbReference>
<dbReference type="InterPro" id="IPR000210">
    <property type="entry name" value="BTB/POZ_dom"/>
</dbReference>
<keyword evidence="5" id="KW-1185">Reference proteome</keyword>
<keyword evidence="2" id="KW-0677">Repeat</keyword>
<evidence type="ECO:0000256" key="1">
    <source>
        <dbReference type="ARBA" id="ARBA00022441"/>
    </source>
</evidence>
<evidence type="ECO:0000259" key="3">
    <source>
        <dbReference type="PROSITE" id="PS50097"/>
    </source>
</evidence>
<organism evidence="4 5">
    <name type="scientific">Ciona intestinalis</name>
    <name type="common">Transparent sea squirt</name>
    <name type="synonym">Ascidia intestinalis</name>
    <dbReference type="NCBI Taxonomy" id="7719"/>
    <lineage>
        <taxon>Eukaryota</taxon>
        <taxon>Metazoa</taxon>
        <taxon>Chordata</taxon>
        <taxon>Tunicata</taxon>
        <taxon>Ascidiacea</taxon>
        <taxon>Phlebobranchia</taxon>
        <taxon>Cionidae</taxon>
        <taxon>Ciona</taxon>
    </lineage>
</organism>
<sequence>MAASSPIFRAILDRFSSSEIALTKVDDVAMLELVRFIYTGQCSIDRDNVVSVLRASRRFKIPFVAEQCTNYLDRHCGGFNNFFSPANVLVAYKMAATYGCPKLREESRKFAISHFWEVAETKAFRELTSLELNRLISSESLKTARSRDPDLEHLFYNAILNWLVHAPTSRIPIMTSRVMKFVQFSNLKIGVLNNLVSKEMAIVLEKSIRDRVEEAIRTKSNLLPRRSSSMKQLSSFKVYVDHPPAPESKMRCLITREEEKRM</sequence>